<dbReference type="CDD" id="cd16012">
    <property type="entry name" value="ALP"/>
    <property type="match status" value="1"/>
</dbReference>
<keyword evidence="6" id="KW-0378">Hydrolase</keyword>
<dbReference type="Pfam" id="PF00245">
    <property type="entry name" value="Alk_phosphatase"/>
    <property type="match status" value="1"/>
</dbReference>
<evidence type="ECO:0000256" key="3">
    <source>
        <dbReference type="ARBA" id="ARBA00005984"/>
    </source>
</evidence>
<reference evidence="10" key="1">
    <citation type="submission" date="2023-07" db="EMBL/GenBank/DDBJ databases">
        <title>Whole-genome sequencing of a new Methanosarcina sp. Z-7115.</title>
        <authorList>
            <person name="Zhilina T.N."/>
            <person name="Merkel A.Y."/>
        </authorList>
    </citation>
    <scope>NUCLEOTIDE SEQUENCE [LARGE SCALE GENOMIC DNA]</scope>
    <source>
        <strain evidence="10">Z-7115</strain>
    </source>
</reference>
<dbReference type="PANTHER" id="PTHR11596">
    <property type="entry name" value="ALKALINE PHOSPHATASE"/>
    <property type="match status" value="1"/>
</dbReference>
<keyword evidence="4" id="KW-0597">Phosphoprotein</keyword>
<dbReference type="RefSeq" id="WP_310575675.1">
    <property type="nucleotide sequence ID" value="NZ_JAVKPK010000024.1"/>
</dbReference>
<sequence length="588" mass="63070">MEIKETDTLWIISIIGLLLLGNVTSAVAADGNSSNNTDFTDSVDCKSRAGSEAEIKNVIVLIPDGCSQSVETLARWYSGKPLELDNMVTGTVSTYSTDSIITDSSSAATAFAAGYKTTNGFVSVGPSNSSVLSTLEIPPEELQYRPLATVLEGSKLEGKATGLIATSRVTHATPAAFAAHVDNRDNETEIMKQMVYENIDVVFGGGSSYLTPVAEGGKRTDEENLTKVLLDRGYQYVDSRDKMMNLSTGRAWGLFASSHMMPDIDRSLLAPEQPSLSEMTGKSIELLSQDKNGFFLMVEGSQVDWADHANDPNYAVTDFLAFDEAVKVAVDFAKKDGHTLVLVFPDHNTGGMTIGSNSDSNYTSTTVEDVIAPLKGMKLSSAGVAAKMGTDLSSENIKKQLKTWWDIDATDDDVAEILELHTNGENLSLDYAISEVISRNHTVIGWTTHGHSGDDVPLWAYGPDYPTGHIDNTEIAGYIAKELGFDLNKTNSHLFIEVGEVFSTDNGDGQLDKNEYLLNVTDSSNPVLEIGDAELPVSTNILIKNGVAHELEGIVVYAPATGKVYIPVGALSLVNGTKINGIQRAAAA</sequence>
<proteinExistence type="inferred from homology"/>
<evidence type="ECO:0000256" key="6">
    <source>
        <dbReference type="ARBA" id="ARBA00022801"/>
    </source>
</evidence>
<protein>
    <submittedName>
        <fullName evidence="9">Alkaline phosphatase</fullName>
    </submittedName>
</protein>
<dbReference type="SUPFAM" id="SSF53649">
    <property type="entry name" value="Alkaline phosphatase-like"/>
    <property type="match status" value="1"/>
</dbReference>
<accession>A0ABU2D0Y9</accession>
<dbReference type="Proteomes" id="UP001246244">
    <property type="component" value="Unassembled WGS sequence"/>
</dbReference>
<keyword evidence="7" id="KW-0862">Zinc</keyword>
<dbReference type="SMART" id="SM00098">
    <property type="entry name" value="alkPPc"/>
    <property type="match status" value="1"/>
</dbReference>
<dbReference type="PANTHER" id="PTHR11596:SF5">
    <property type="entry name" value="ALKALINE PHOSPHATASE"/>
    <property type="match status" value="1"/>
</dbReference>
<evidence type="ECO:0000256" key="7">
    <source>
        <dbReference type="ARBA" id="ARBA00022833"/>
    </source>
</evidence>
<comment type="similarity">
    <text evidence="3">Belongs to the alkaline phosphatase family.</text>
</comment>
<dbReference type="PRINTS" id="PR00113">
    <property type="entry name" value="ALKPHPHTASE"/>
</dbReference>
<evidence type="ECO:0000256" key="4">
    <source>
        <dbReference type="ARBA" id="ARBA00022553"/>
    </source>
</evidence>
<dbReference type="Gene3D" id="1.10.60.40">
    <property type="match status" value="1"/>
</dbReference>
<comment type="cofactor">
    <cofactor evidence="1">
        <name>Mg(2+)</name>
        <dbReference type="ChEBI" id="CHEBI:18420"/>
    </cofactor>
</comment>
<comment type="cofactor">
    <cofactor evidence="2">
        <name>Zn(2+)</name>
        <dbReference type="ChEBI" id="CHEBI:29105"/>
    </cofactor>
</comment>
<dbReference type="InterPro" id="IPR017850">
    <property type="entry name" value="Alkaline_phosphatase_core_sf"/>
</dbReference>
<keyword evidence="10" id="KW-1185">Reference proteome</keyword>
<evidence type="ECO:0000256" key="8">
    <source>
        <dbReference type="ARBA" id="ARBA00022842"/>
    </source>
</evidence>
<organism evidence="9 10">
    <name type="scientific">Methanosarcina baikalica</name>
    <dbReference type="NCBI Taxonomy" id="3073890"/>
    <lineage>
        <taxon>Archaea</taxon>
        <taxon>Methanobacteriati</taxon>
        <taxon>Methanobacteriota</taxon>
        <taxon>Stenosarchaea group</taxon>
        <taxon>Methanomicrobia</taxon>
        <taxon>Methanosarcinales</taxon>
        <taxon>Methanosarcinaceae</taxon>
        <taxon>Methanosarcina</taxon>
    </lineage>
</organism>
<name>A0ABU2D0Y9_9EURY</name>
<keyword evidence="8" id="KW-0460">Magnesium</keyword>
<dbReference type="InterPro" id="IPR001952">
    <property type="entry name" value="Alkaline_phosphatase"/>
</dbReference>
<gene>
    <name evidence="9" type="ORF">RG963_07655</name>
</gene>
<evidence type="ECO:0000256" key="2">
    <source>
        <dbReference type="ARBA" id="ARBA00001947"/>
    </source>
</evidence>
<keyword evidence="5" id="KW-0479">Metal-binding</keyword>
<dbReference type="PROSITE" id="PS00123">
    <property type="entry name" value="ALKALINE_PHOSPHATASE"/>
    <property type="match status" value="1"/>
</dbReference>
<comment type="caution">
    <text evidence="9">The sequence shown here is derived from an EMBL/GenBank/DDBJ whole genome shotgun (WGS) entry which is preliminary data.</text>
</comment>
<dbReference type="InterPro" id="IPR018299">
    <property type="entry name" value="Alkaline_phosphatase_AS"/>
</dbReference>
<dbReference type="Gene3D" id="3.40.720.10">
    <property type="entry name" value="Alkaline Phosphatase, subunit A"/>
    <property type="match status" value="1"/>
</dbReference>
<evidence type="ECO:0000313" key="9">
    <source>
        <dbReference type="EMBL" id="MDR7665650.1"/>
    </source>
</evidence>
<evidence type="ECO:0000256" key="1">
    <source>
        <dbReference type="ARBA" id="ARBA00001946"/>
    </source>
</evidence>
<dbReference type="EMBL" id="JAVKPK010000024">
    <property type="protein sequence ID" value="MDR7665650.1"/>
    <property type="molecule type" value="Genomic_DNA"/>
</dbReference>
<evidence type="ECO:0000256" key="5">
    <source>
        <dbReference type="ARBA" id="ARBA00022723"/>
    </source>
</evidence>
<evidence type="ECO:0000313" key="10">
    <source>
        <dbReference type="Proteomes" id="UP001246244"/>
    </source>
</evidence>